<feature type="domain" description="Methyltransferase" evidence="1">
    <location>
        <begin position="32"/>
        <end position="125"/>
    </location>
</feature>
<dbReference type="Gene3D" id="3.40.50.150">
    <property type="entry name" value="Vaccinia Virus protein VP39"/>
    <property type="match status" value="1"/>
</dbReference>
<dbReference type="Proteomes" id="UP000269134">
    <property type="component" value="Unassembled WGS sequence"/>
</dbReference>
<dbReference type="RefSeq" id="WP_122076426.1">
    <property type="nucleotide sequence ID" value="NZ_DAMAYS010000017.1"/>
</dbReference>
<dbReference type="GO" id="GO:0032259">
    <property type="term" value="P:methylation"/>
    <property type="evidence" value="ECO:0007669"/>
    <property type="project" value="UniProtKB-KW"/>
</dbReference>
<evidence type="ECO:0000259" key="1">
    <source>
        <dbReference type="Pfam" id="PF13649"/>
    </source>
</evidence>
<name>A0ABX9V613_9GAMM</name>
<dbReference type="InterPro" id="IPR029063">
    <property type="entry name" value="SAM-dependent_MTases_sf"/>
</dbReference>
<keyword evidence="2" id="KW-0808">Transferase</keyword>
<evidence type="ECO:0000313" key="3">
    <source>
        <dbReference type="Proteomes" id="UP000269134"/>
    </source>
</evidence>
<dbReference type="InterPro" id="IPR041698">
    <property type="entry name" value="Methyltransf_25"/>
</dbReference>
<dbReference type="GO" id="GO:0008168">
    <property type="term" value="F:methyltransferase activity"/>
    <property type="evidence" value="ECO:0007669"/>
    <property type="project" value="UniProtKB-KW"/>
</dbReference>
<keyword evidence="3" id="KW-1185">Reference proteome</keyword>
<dbReference type="SUPFAM" id="SSF53335">
    <property type="entry name" value="S-adenosyl-L-methionine-dependent methyltransferases"/>
    <property type="match status" value="1"/>
</dbReference>
<dbReference type="GeneID" id="84608886"/>
<dbReference type="Pfam" id="PF13649">
    <property type="entry name" value="Methyltransf_25"/>
    <property type="match status" value="1"/>
</dbReference>
<organism evidence="2 3">
    <name type="scientific">Stutzerimonas nitrititolerans</name>
    <dbReference type="NCBI Taxonomy" id="2482751"/>
    <lineage>
        <taxon>Bacteria</taxon>
        <taxon>Pseudomonadati</taxon>
        <taxon>Pseudomonadota</taxon>
        <taxon>Gammaproteobacteria</taxon>
        <taxon>Pseudomonadales</taxon>
        <taxon>Pseudomonadaceae</taxon>
        <taxon>Stutzerimonas</taxon>
    </lineage>
</organism>
<gene>
    <name evidence="2" type="ORF">EA795_07560</name>
</gene>
<dbReference type="CDD" id="cd02440">
    <property type="entry name" value="AdoMet_MTases"/>
    <property type="match status" value="1"/>
</dbReference>
<reference evidence="2 3" key="1">
    <citation type="submission" date="2018-10" db="EMBL/GenBank/DDBJ databases">
        <title>Pseudomonas sp. GL14 genome.</title>
        <authorList>
            <person name="Peng J."/>
            <person name="Liu Z.-P."/>
        </authorList>
    </citation>
    <scope>NUCLEOTIDE SEQUENCE [LARGE SCALE GENOMIC DNA]</scope>
    <source>
        <strain evidence="2 3">GL14</strain>
    </source>
</reference>
<proteinExistence type="predicted"/>
<dbReference type="EMBL" id="RFFL01000005">
    <property type="protein sequence ID" value="RMI01405.1"/>
    <property type="molecule type" value="Genomic_DNA"/>
</dbReference>
<sequence length="190" mass="21233">MRNFLEATRGAPAQPNLCKALDLWPGNPGLALDLGCGAGRDSLALLRAGWVVIALDRDPHALDILHEQAAAYAPDKLSMVCRAFEDSAPLPAADLINASFALPFCQPGAFPDMWERIVRSMRRGGLFTGHFFGPRDDWASKRLSIHTQDQLLRQFECWTLLEFNEHEYDGKTAVGHAKHWHLFEVVARRS</sequence>
<protein>
    <submittedName>
        <fullName evidence="2">Class I SAM-dependent methyltransferase</fullName>
    </submittedName>
</protein>
<keyword evidence="2" id="KW-0489">Methyltransferase</keyword>
<evidence type="ECO:0000313" key="2">
    <source>
        <dbReference type="EMBL" id="RMI01405.1"/>
    </source>
</evidence>
<accession>A0ABX9V613</accession>
<comment type="caution">
    <text evidence="2">The sequence shown here is derived from an EMBL/GenBank/DDBJ whole genome shotgun (WGS) entry which is preliminary data.</text>
</comment>